<dbReference type="Gene3D" id="1.25.40.10">
    <property type="entry name" value="Tetratricopeptide repeat domain"/>
    <property type="match status" value="1"/>
</dbReference>
<feature type="region of interest" description="Disordered" evidence="4">
    <location>
        <begin position="673"/>
        <end position="701"/>
    </location>
</feature>
<dbReference type="Gene3D" id="1.10.10.10">
    <property type="entry name" value="Winged helix-like DNA-binding domain superfamily/Winged helix DNA-binding domain"/>
    <property type="match status" value="1"/>
</dbReference>
<dbReference type="EMBL" id="JAUCGQ010000001">
    <property type="protein sequence ID" value="MDM7855538.1"/>
    <property type="molecule type" value="Genomic_DNA"/>
</dbReference>
<dbReference type="Proteomes" id="UP001529338">
    <property type="component" value="Unassembled WGS sequence"/>
</dbReference>
<evidence type="ECO:0000313" key="6">
    <source>
        <dbReference type="EMBL" id="MDM7855538.1"/>
    </source>
</evidence>
<dbReference type="Pfam" id="PF00196">
    <property type="entry name" value="GerE"/>
    <property type="match status" value="1"/>
</dbReference>
<evidence type="ECO:0000256" key="4">
    <source>
        <dbReference type="SAM" id="MobiDB-lite"/>
    </source>
</evidence>
<keyword evidence="2" id="KW-0238">DNA-binding</keyword>
<evidence type="ECO:0000256" key="1">
    <source>
        <dbReference type="ARBA" id="ARBA00023015"/>
    </source>
</evidence>
<dbReference type="SUPFAM" id="SSF46894">
    <property type="entry name" value="C-terminal effector domain of the bipartite response regulators"/>
    <property type="match status" value="1"/>
</dbReference>
<keyword evidence="3" id="KW-0804">Transcription</keyword>
<dbReference type="InterPro" id="IPR036388">
    <property type="entry name" value="WH-like_DNA-bd_sf"/>
</dbReference>
<evidence type="ECO:0000256" key="3">
    <source>
        <dbReference type="ARBA" id="ARBA00023163"/>
    </source>
</evidence>
<dbReference type="InterPro" id="IPR000792">
    <property type="entry name" value="Tscrpt_reg_LuxR_C"/>
</dbReference>
<dbReference type="SMART" id="SM00421">
    <property type="entry name" value="HTH_LUXR"/>
    <property type="match status" value="1"/>
</dbReference>
<evidence type="ECO:0000256" key="2">
    <source>
        <dbReference type="ARBA" id="ARBA00023125"/>
    </source>
</evidence>
<dbReference type="CDD" id="cd06170">
    <property type="entry name" value="LuxR_C_like"/>
    <property type="match status" value="1"/>
</dbReference>
<dbReference type="InterPro" id="IPR011990">
    <property type="entry name" value="TPR-like_helical_dom_sf"/>
</dbReference>
<protein>
    <submittedName>
        <fullName evidence="6">LuxR C-terminal-related transcriptional regulator</fullName>
    </submittedName>
</protein>
<evidence type="ECO:0000259" key="5">
    <source>
        <dbReference type="PROSITE" id="PS50043"/>
    </source>
</evidence>
<evidence type="ECO:0000313" key="7">
    <source>
        <dbReference type="Proteomes" id="UP001529338"/>
    </source>
</evidence>
<feature type="domain" description="HTH luxR-type" evidence="5">
    <location>
        <begin position="808"/>
        <end position="873"/>
    </location>
</feature>
<comment type="caution">
    <text evidence="6">The sequence shown here is derived from an EMBL/GenBank/DDBJ whole genome shotgun (WGS) entry which is preliminary data.</text>
</comment>
<accession>A0ABT7SH68</accession>
<dbReference type="PANTHER" id="PTHR44688">
    <property type="entry name" value="DNA-BINDING TRANSCRIPTIONAL ACTIVATOR DEVR_DOSR"/>
    <property type="match status" value="1"/>
</dbReference>
<dbReference type="InterPro" id="IPR016032">
    <property type="entry name" value="Sig_transdc_resp-reg_C-effctor"/>
</dbReference>
<name>A0ABT7SH68_9CELL</name>
<keyword evidence="7" id="KW-1185">Reference proteome</keyword>
<feature type="region of interest" description="Disordered" evidence="4">
    <location>
        <begin position="783"/>
        <end position="816"/>
    </location>
</feature>
<sequence length="875" mass="93238">MDVRDDAAIVADVEPRGLLPAPSARTPRVPRAPLVPRPRLVDRLAHAASSAQLTVVCAPAGWGKTVLAGQWTLTQPDVLWLTLEPADADPDVFWSHLMSTLADGVPTSERAVTGISPAAVDALADALATGPRRVTLVLDRFELAGGRAVRALGPFLDRAADGLSLVLLTRRRPALPLYRYRIDGRLAELGADDLRLSAKTVGATFTALGLQPSGAAVRAALDACDGWPAAVRLAALELRDRRWTAPSDAQVRACLAPTVGSLGDFLRAEVLGGLADDDRALLRSVSVVDEFSPALAARLCGDRRAERARALAHADPLVIPDATGGRLRLNPLVRGALYAELCRRQPDKAARLHRRVADHLVAQGFPGEAATHAALAGDAAYGAAVLVDAGVVAQCLVASDDARGLDGWVGDAPVETRETAVVQAARAALSGDVDRAAVWLAAAQRFGPGGDASALSETLVHLRVSLSEGDAEAALDAVDRARPAVAALPPAAARVVGAGLQEVEGRISFREGQLDAAAGRLTDAMLRLGEDDGEPRRRRALAMLALVEACRGNLTRADALAETEQRIADDAGIGPDGRSAASALARAWVATERQELARAQLWLTRAVRTRESAEEPTLAALCLLLRVRLMRDRGNLPGARDLLRRSEPESSWLAVPLAHENAVLEAALARDTAGGGAAPDAPGRAAVRGVAGPSADDWPELRVQPSPLQMERLVDRAERLCRQGRSEDGRALVLEALALGEPEQLRRPLRNAGPGVRALLRTDPEVIGRAAWLAPAARRALRPATRRERPTWRTEPPARAVLTPGRPRRAPDEPLTEREREILDRLAQLMSTQEIAASMFISVNTVRTHVRHILDKLAVGRRNEAVRRARELGLV</sequence>
<feature type="compositionally biased region" description="Low complexity" evidence="4">
    <location>
        <begin position="678"/>
        <end position="693"/>
    </location>
</feature>
<proteinExistence type="predicted"/>
<dbReference type="InterPro" id="IPR059106">
    <property type="entry name" value="WHD_MalT"/>
</dbReference>
<organism evidence="6 7">
    <name type="scientific">Cellulomonas alba</name>
    <dbReference type="NCBI Taxonomy" id="3053467"/>
    <lineage>
        <taxon>Bacteria</taxon>
        <taxon>Bacillati</taxon>
        <taxon>Actinomycetota</taxon>
        <taxon>Actinomycetes</taxon>
        <taxon>Micrococcales</taxon>
        <taxon>Cellulomonadaceae</taxon>
        <taxon>Cellulomonas</taxon>
    </lineage>
</organism>
<keyword evidence="1" id="KW-0805">Transcription regulation</keyword>
<reference evidence="6 7" key="1">
    <citation type="submission" date="2023-06" db="EMBL/GenBank/DDBJ databases">
        <title>Cellulomonas sp. MW4 Whole genome sequence.</title>
        <authorList>
            <person name="Park S."/>
        </authorList>
    </citation>
    <scope>NUCLEOTIDE SEQUENCE [LARGE SCALE GENOMIC DNA]</scope>
    <source>
        <strain evidence="6 7">MW4</strain>
    </source>
</reference>
<dbReference type="RefSeq" id="WP_289455370.1">
    <property type="nucleotide sequence ID" value="NZ_JAUCGQ010000001.1"/>
</dbReference>
<dbReference type="PANTHER" id="PTHR44688:SF16">
    <property type="entry name" value="DNA-BINDING TRANSCRIPTIONAL ACTIVATOR DEVR_DOSR"/>
    <property type="match status" value="1"/>
</dbReference>
<gene>
    <name evidence="6" type="ORF">QRT04_11420</name>
</gene>
<dbReference type="PROSITE" id="PS50043">
    <property type="entry name" value="HTH_LUXR_2"/>
    <property type="match status" value="1"/>
</dbReference>
<dbReference type="Pfam" id="PF25873">
    <property type="entry name" value="WHD_MalT"/>
    <property type="match status" value="1"/>
</dbReference>
<dbReference type="PRINTS" id="PR00038">
    <property type="entry name" value="HTHLUXR"/>
</dbReference>